<keyword evidence="1" id="KW-0812">Transmembrane</keyword>
<dbReference type="OrthoDB" id="1655186at2"/>
<feature type="transmembrane region" description="Helical" evidence="1">
    <location>
        <begin position="146"/>
        <end position="165"/>
    </location>
</feature>
<dbReference type="PANTHER" id="PTHR41309:SF2">
    <property type="entry name" value="MEMBRANE PROTEIN"/>
    <property type="match status" value="1"/>
</dbReference>
<keyword evidence="1" id="KW-0472">Membrane</keyword>
<dbReference type="HOGENOM" id="CLU_102880_5_1_9"/>
<feature type="transmembrane region" description="Helical" evidence="1">
    <location>
        <begin position="82"/>
        <end position="103"/>
    </location>
</feature>
<accession>D1PJT0</accession>
<reference evidence="2" key="1">
    <citation type="submission" date="2009-12" db="EMBL/GenBank/DDBJ databases">
        <authorList>
            <person name="Weinstock G."/>
            <person name="Sodergren E."/>
            <person name="Clifton S."/>
            <person name="Fulton L."/>
            <person name="Fulton B."/>
            <person name="Courtney L."/>
            <person name="Fronick C."/>
            <person name="Harrison M."/>
            <person name="Strong C."/>
            <person name="Farmer C."/>
            <person name="Delahaunty K."/>
            <person name="Markovic C."/>
            <person name="Hall O."/>
            <person name="Minx P."/>
            <person name="Tomlinson C."/>
            <person name="Mitreva M."/>
            <person name="Nelson J."/>
            <person name="Hou S."/>
            <person name="Wollam A."/>
            <person name="Pepin K.H."/>
            <person name="Johnson M."/>
            <person name="Bhonagiri V."/>
            <person name="Nash W.E."/>
            <person name="Warren W."/>
            <person name="Chinwalla A."/>
            <person name="Mardis E.R."/>
            <person name="Wilson R.K."/>
        </authorList>
    </citation>
    <scope>NUCLEOTIDE SEQUENCE [LARGE SCALE GENOMIC DNA]</scope>
    <source>
        <strain evidence="2">DSM 15176</strain>
    </source>
</reference>
<evidence type="ECO:0000313" key="3">
    <source>
        <dbReference type="Proteomes" id="UP000003438"/>
    </source>
</evidence>
<gene>
    <name evidence="2" type="ORF">SUBVAR_04650</name>
</gene>
<feature type="transmembrane region" description="Helical" evidence="1">
    <location>
        <begin position="20"/>
        <end position="47"/>
    </location>
</feature>
<dbReference type="InterPro" id="IPR025699">
    <property type="entry name" value="ABC2_memb-like"/>
</dbReference>
<dbReference type="AlphaFoldDB" id="D1PJT0"/>
<organism evidence="2 3">
    <name type="scientific">Subdoligranulum variabile DSM 15176</name>
    <dbReference type="NCBI Taxonomy" id="411471"/>
    <lineage>
        <taxon>Bacteria</taxon>
        <taxon>Bacillati</taxon>
        <taxon>Bacillota</taxon>
        <taxon>Clostridia</taxon>
        <taxon>Eubacteriales</taxon>
        <taxon>Oscillospiraceae</taxon>
        <taxon>Subdoligranulum</taxon>
    </lineage>
</organism>
<keyword evidence="3" id="KW-1185">Reference proteome</keyword>
<evidence type="ECO:0008006" key="4">
    <source>
        <dbReference type="Google" id="ProtNLM"/>
    </source>
</evidence>
<evidence type="ECO:0000256" key="1">
    <source>
        <dbReference type="SAM" id="Phobius"/>
    </source>
</evidence>
<keyword evidence="1" id="KW-1133">Transmembrane helix</keyword>
<dbReference type="RefSeq" id="WP_007046081.1">
    <property type="nucleotide sequence ID" value="NZ_GG704769.1"/>
</dbReference>
<name>D1PJT0_9FIRM</name>
<evidence type="ECO:0000313" key="2">
    <source>
        <dbReference type="EMBL" id="EFB77028.1"/>
    </source>
</evidence>
<proteinExistence type="predicted"/>
<protein>
    <recommendedName>
        <fullName evidence="4">ABC-2 type transporter</fullName>
    </recommendedName>
</protein>
<sequence length="226" mass="25053">MKGLLYKDWTMIFGGYKTNFLFLLLFYGGFTALCRISFLSYALVFVLGMYASSTISMDESSHWDAYARTLPVSPRQLVSAKYLLTLLLTAVSIPLGLLLILLIPDPKPSVMETASGMISAAAVTLMYISFVMPLSYRFGAAKARSWVSITIFIVFFGPVAFFALMKDAESNPATQLLHTLKQMMEASSLSDQQWILLFLSAVLGAALVCLLISWAVSVRIYAKKNY</sequence>
<dbReference type="PANTHER" id="PTHR41309">
    <property type="entry name" value="MEMBRANE PROTEIN-RELATED"/>
    <property type="match status" value="1"/>
</dbReference>
<feature type="transmembrane region" description="Helical" evidence="1">
    <location>
        <begin position="194"/>
        <end position="216"/>
    </location>
</feature>
<dbReference type="EMBL" id="ACBY02000014">
    <property type="protein sequence ID" value="EFB77028.1"/>
    <property type="molecule type" value="Genomic_DNA"/>
</dbReference>
<dbReference type="Proteomes" id="UP000003438">
    <property type="component" value="Unassembled WGS sequence"/>
</dbReference>
<dbReference type="STRING" id="411471.SUBVAR_04650"/>
<dbReference type="eggNOG" id="ENOG5033JMX">
    <property type="taxonomic scope" value="Bacteria"/>
</dbReference>
<comment type="caution">
    <text evidence="2">The sequence shown here is derived from an EMBL/GenBank/DDBJ whole genome shotgun (WGS) entry which is preliminary data.</text>
</comment>
<feature type="transmembrane region" description="Helical" evidence="1">
    <location>
        <begin position="115"/>
        <end position="134"/>
    </location>
</feature>
<dbReference type="Pfam" id="PF13346">
    <property type="entry name" value="ABC2_membrane_5"/>
    <property type="match status" value="1"/>
</dbReference>